<dbReference type="PANTHER" id="PTHR35149:SF2">
    <property type="entry name" value="DUF262 DOMAIN-CONTAINING PROTEIN"/>
    <property type="match status" value="1"/>
</dbReference>
<dbReference type="RefSeq" id="WP_017710875.1">
    <property type="nucleotide sequence ID" value="NZ_KB235933.1"/>
</dbReference>
<dbReference type="EMBL" id="AJTX02000004">
    <property type="protein sequence ID" value="KKI99667.1"/>
    <property type="molecule type" value="Genomic_DNA"/>
</dbReference>
<dbReference type="InterPro" id="IPR011089">
    <property type="entry name" value="GmrSD_C"/>
</dbReference>
<dbReference type="AlphaFoldDB" id="A0A0M2PX46"/>
<name>A0A0M2PX46_PROHO</name>
<feature type="domain" description="GmrSD restriction endonucleases C-terminal" evidence="2">
    <location>
        <begin position="431"/>
        <end position="564"/>
    </location>
</feature>
<gene>
    <name evidence="3" type="ORF">PROH_07170</name>
</gene>
<evidence type="ECO:0000313" key="3">
    <source>
        <dbReference type="EMBL" id="KKI99667.1"/>
    </source>
</evidence>
<evidence type="ECO:0000259" key="2">
    <source>
        <dbReference type="Pfam" id="PF07510"/>
    </source>
</evidence>
<evidence type="ECO:0000313" key="4">
    <source>
        <dbReference type="Proteomes" id="UP000034681"/>
    </source>
</evidence>
<accession>A0A0M2PX46</accession>
<evidence type="ECO:0000259" key="1">
    <source>
        <dbReference type="Pfam" id="PF03235"/>
    </source>
</evidence>
<dbReference type="InterPro" id="IPR004919">
    <property type="entry name" value="GmrSD_N"/>
</dbReference>
<protein>
    <recommendedName>
        <fullName evidence="5">DUF262 domain-containing protein</fullName>
    </recommendedName>
</protein>
<feature type="domain" description="GmrSD restriction endonucleases N-terminal" evidence="1">
    <location>
        <begin position="12"/>
        <end position="237"/>
    </location>
</feature>
<proteinExistence type="predicted"/>
<dbReference type="OrthoDB" id="9798761at2"/>
<evidence type="ECO:0008006" key="5">
    <source>
        <dbReference type="Google" id="ProtNLM"/>
    </source>
</evidence>
<keyword evidence="4" id="KW-1185">Reference proteome</keyword>
<sequence length="577" mass="67528">MSKLNVDQKTIFELLSDKKADFLIPDYQRPYAWDEDQCQTLWDDLFTFSFPNNDYDAFNQNEEYFLGSIVTFKNDNAQSEVIDGQQRLTTIMLILRAFYDKFACMQDANSKQTRDRIERCIWKTDEFGSADKSTLKIDSEVATDNDKDEFLDLLKTGSVKPGSKSRYVNNYQFYQNKIDAFIKDFSSYSPYFPARILGSCILLPIEAESQDTALRIFSTLNDRGLPLADADIFKAQFYKYYGDIDKKDDFISEWKNLEEITSSVSYLNTGTPMDELFARYMYFLRAKEGNKSTTTEALRKFYERNKYQYLKQPGTISDLKSLALFWKSIANQDSQRFPDSILKKLFILTYAPNGMWQNIVSVYFLHNKSPEGTLKEAEFSFFLDRITAFIYAYAITNSGVNALRTPIYDEMVNIVNGIEVTFAKYKFNENQARSFFNNFKFTNQRNITRSMITWYAYTFPGQKLLDVNEIFHLEHIYSKKRQEIEGSLKNAEAIESLGNKILLEGNINIRASDYRFEDKKKIYSGEQRRGKNQEISKISEIAEFIGYDKFEEEQIVDRNKEILDKFFEFLKNEDLIA</sequence>
<comment type="caution">
    <text evidence="3">The sequence shown here is derived from an EMBL/GenBank/DDBJ whole genome shotgun (WGS) entry which is preliminary data.</text>
</comment>
<dbReference type="Pfam" id="PF03235">
    <property type="entry name" value="GmrSD_N"/>
    <property type="match status" value="1"/>
</dbReference>
<dbReference type="PANTHER" id="PTHR35149">
    <property type="entry name" value="SLL5132 PROTEIN"/>
    <property type="match status" value="1"/>
</dbReference>
<reference evidence="3" key="1">
    <citation type="submission" date="2012-04" db="EMBL/GenBank/DDBJ databases">
        <authorList>
            <person name="Borisov I.G."/>
            <person name="Ivanikova N.V."/>
            <person name="Pinevich A.V."/>
        </authorList>
    </citation>
    <scope>NUCLEOTIDE SEQUENCE</scope>
    <source>
        <strain evidence="3">CALU 1027</strain>
    </source>
</reference>
<dbReference type="Proteomes" id="UP000034681">
    <property type="component" value="Unassembled WGS sequence"/>
</dbReference>
<dbReference type="STRING" id="317619.GCA_000332315_00168"/>
<organism evidence="3 4">
    <name type="scientific">Prochlorothrix hollandica PCC 9006 = CALU 1027</name>
    <dbReference type="NCBI Taxonomy" id="317619"/>
    <lineage>
        <taxon>Bacteria</taxon>
        <taxon>Bacillati</taxon>
        <taxon>Cyanobacteriota</taxon>
        <taxon>Cyanophyceae</taxon>
        <taxon>Prochlorotrichales</taxon>
        <taxon>Prochlorotrichaceae</taxon>
        <taxon>Prochlorothrix</taxon>
    </lineage>
</organism>
<dbReference type="Pfam" id="PF07510">
    <property type="entry name" value="GmrSD_C"/>
    <property type="match status" value="1"/>
</dbReference>